<reference evidence="2" key="2">
    <citation type="submission" date="2021-08" db="EMBL/GenBank/DDBJ databases">
        <authorList>
            <person name="Tani A."/>
            <person name="Ola A."/>
            <person name="Ogura Y."/>
            <person name="Katsura K."/>
            <person name="Hayashi T."/>
        </authorList>
    </citation>
    <scope>NUCLEOTIDE SEQUENCE</scope>
    <source>
        <strain evidence="2">DSM 19015</strain>
    </source>
</reference>
<accession>A0ABQ4S360</accession>
<evidence type="ECO:0000256" key="1">
    <source>
        <dbReference type="SAM" id="MobiDB-lite"/>
    </source>
</evidence>
<feature type="compositionally biased region" description="Acidic residues" evidence="1">
    <location>
        <begin position="234"/>
        <end position="243"/>
    </location>
</feature>
<feature type="compositionally biased region" description="Basic and acidic residues" evidence="1">
    <location>
        <begin position="224"/>
        <end position="233"/>
    </location>
</feature>
<evidence type="ECO:0000313" key="3">
    <source>
        <dbReference type="Proteomes" id="UP001055125"/>
    </source>
</evidence>
<organism evidence="2 3">
    <name type="scientific">Methylobacterium iners</name>
    <dbReference type="NCBI Taxonomy" id="418707"/>
    <lineage>
        <taxon>Bacteria</taxon>
        <taxon>Pseudomonadati</taxon>
        <taxon>Pseudomonadota</taxon>
        <taxon>Alphaproteobacteria</taxon>
        <taxon>Hyphomicrobiales</taxon>
        <taxon>Methylobacteriaceae</taxon>
        <taxon>Methylobacterium</taxon>
    </lineage>
</organism>
<proteinExistence type="predicted"/>
<dbReference type="EMBL" id="BPQP01000057">
    <property type="protein sequence ID" value="GJD96243.1"/>
    <property type="molecule type" value="Genomic_DNA"/>
</dbReference>
<comment type="caution">
    <text evidence="2">The sequence shown here is derived from an EMBL/GenBank/DDBJ whole genome shotgun (WGS) entry which is preliminary data.</text>
</comment>
<sequence length="330" mass="37218">MSKNQKSDHDENDEWMTVKNLEHPYSHKGDFPPDVSKLQRRVARNPMAALFECAEQLQQLHVSFRDELYNGLQYGYAIARHLSMDPKAFKEFYSLPFFKTGKRQFKASKQQEKVLRHVMNYVFNATSVTARKRTGKYAAGLNGYMRMGMPAHIVATQIKADGGIEKLYEISVETEAAKPKRIRSPSKGPEPDFLVNGKPVHLGGKASKTPAKDWSLDGLEGDPNEQREERGDSDIEVDPDDDLQMGGASTAAGEALMLNQGRDPKGRPTVSLEVSPKMKARLLGLKQGERMVLRIEGKGLDEANDPEEWVRLRVKHAFQWPSARSKQIMH</sequence>
<dbReference type="Proteomes" id="UP001055125">
    <property type="component" value="Unassembled WGS sequence"/>
</dbReference>
<protein>
    <submittedName>
        <fullName evidence="2">Uncharacterized protein</fullName>
    </submittedName>
</protein>
<name>A0ABQ4S360_9HYPH</name>
<evidence type="ECO:0000313" key="2">
    <source>
        <dbReference type="EMBL" id="GJD96243.1"/>
    </source>
</evidence>
<feature type="region of interest" description="Disordered" evidence="1">
    <location>
        <begin position="176"/>
        <end position="247"/>
    </location>
</feature>
<dbReference type="RefSeq" id="WP_238245358.1">
    <property type="nucleotide sequence ID" value="NZ_BPQP01000057.1"/>
</dbReference>
<keyword evidence="3" id="KW-1185">Reference proteome</keyword>
<reference evidence="2" key="1">
    <citation type="journal article" date="2021" name="Front. Microbiol.">
        <title>Comprehensive Comparative Genomics and Phenotyping of Methylobacterium Species.</title>
        <authorList>
            <person name="Alessa O."/>
            <person name="Ogura Y."/>
            <person name="Fujitani Y."/>
            <person name="Takami H."/>
            <person name="Hayashi T."/>
            <person name="Sahin N."/>
            <person name="Tani A."/>
        </authorList>
    </citation>
    <scope>NUCLEOTIDE SEQUENCE</scope>
    <source>
        <strain evidence="2">DSM 19015</strain>
    </source>
</reference>
<gene>
    <name evidence="2" type="ORF">OCOJLMKI_3463</name>
</gene>